<accession>A0A8S9FX04</accession>
<evidence type="ECO:0000313" key="2">
    <source>
        <dbReference type="Proteomes" id="UP000712281"/>
    </source>
</evidence>
<organism evidence="1 2">
    <name type="scientific">Brassica cretica</name>
    <name type="common">Mustard</name>
    <dbReference type="NCBI Taxonomy" id="69181"/>
    <lineage>
        <taxon>Eukaryota</taxon>
        <taxon>Viridiplantae</taxon>
        <taxon>Streptophyta</taxon>
        <taxon>Embryophyta</taxon>
        <taxon>Tracheophyta</taxon>
        <taxon>Spermatophyta</taxon>
        <taxon>Magnoliopsida</taxon>
        <taxon>eudicotyledons</taxon>
        <taxon>Gunneridae</taxon>
        <taxon>Pentapetalae</taxon>
        <taxon>rosids</taxon>
        <taxon>malvids</taxon>
        <taxon>Brassicales</taxon>
        <taxon>Brassicaceae</taxon>
        <taxon>Brassiceae</taxon>
        <taxon>Brassica</taxon>
    </lineage>
</organism>
<dbReference type="EMBL" id="QGKW02002228">
    <property type="protein sequence ID" value="KAF2538240.1"/>
    <property type="molecule type" value="Genomic_DNA"/>
</dbReference>
<evidence type="ECO:0000313" key="1">
    <source>
        <dbReference type="EMBL" id="KAF2538240.1"/>
    </source>
</evidence>
<comment type="caution">
    <text evidence="1">The sequence shown here is derived from an EMBL/GenBank/DDBJ whole genome shotgun (WGS) entry which is preliminary data.</text>
</comment>
<dbReference type="Proteomes" id="UP000712281">
    <property type="component" value="Unassembled WGS sequence"/>
</dbReference>
<proteinExistence type="predicted"/>
<dbReference type="AlphaFoldDB" id="A0A8S9FX04"/>
<sequence length="87" mass="9543">MLTLCCGVGVDDIRNGSDRCLVCVIKYVSVNVLGFIIGLETREMGQDRIGPLTLQSPPNAQIAVSSSHHHFDDIDAFFLLLPLRSEN</sequence>
<reference evidence="1" key="1">
    <citation type="submission" date="2019-12" db="EMBL/GenBank/DDBJ databases">
        <title>Genome sequencing and annotation of Brassica cretica.</title>
        <authorList>
            <person name="Studholme D.J."/>
            <person name="Sarris P.F."/>
        </authorList>
    </citation>
    <scope>NUCLEOTIDE SEQUENCE</scope>
    <source>
        <strain evidence="1">PFS-001/15</strain>
        <tissue evidence="1">Leaf</tissue>
    </source>
</reference>
<protein>
    <submittedName>
        <fullName evidence="1">Uncharacterized protein</fullName>
    </submittedName>
</protein>
<gene>
    <name evidence="1" type="ORF">F2Q68_00020547</name>
</gene>
<name>A0A8S9FX04_BRACR</name>